<dbReference type="PANTHER" id="PTHR10357">
    <property type="entry name" value="ALPHA-AMYLASE FAMILY MEMBER"/>
    <property type="match status" value="1"/>
</dbReference>
<evidence type="ECO:0000256" key="2">
    <source>
        <dbReference type="ARBA" id="ARBA00023295"/>
    </source>
</evidence>
<sequence length="573" mass="66389">MVLLKDDEKMVIQNKKWWHEAIGYQIYPKSFQDTNNDGIGDIPGMIEHLDDLSDLGINVIWISPINLSPMVDHGYDISDYLQIDPSFGTNEEFERLIQEAEKRGIKVLMDLVINHTSSQHEWFKRAMADLDSKYADYYVIREGRGEEPPNNWRSMFGGSAWEKIPGTNKYYLHLFTVDQPDLNWENPELRQELYEIIEFWLTKGLAGFRVDAISHIKKIYDEENLPSDGPDGLVTVWENYRDALGIGEFLGELRDRVFSKQDILTIAEMDVVDPEKWEEYFGDNGYFSSIFDFYHTAYSIQGKEFANDSEKFIEFLKPLVYKKQELANDRVFFTNFIENHDLPRSLNRFIPKEEIGFHSASVLGMFYFFMRGIPVIYQGQEIGMVDYPKETIDGYIDLATHNNYQDYLLNGLSETEALAQINIENRENSRTPMQWNSQTNAGFTKGTPWFAVNPTYHGLNYQQQKEDPHSLLSFYKEMIQLRKNPIYKELLVYGRAVPGFVEASGVVTYQRKLEKQTISALCNLTNQTIAVDYDAKFEVLLNNYAELDCKTGQLTLLPYQGVILEETSSVNGK</sequence>
<evidence type="ECO:0000256" key="1">
    <source>
        <dbReference type="ARBA" id="ARBA00008061"/>
    </source>
</evidence>
<dbReference type="InterPro" id="IPR006046">
    <property type="entry name" value="Alpha_amylase"/>
</dbReference>
<dbReference type="InterPro" id="IPR013780">
    <property type="entry name" value="Glyco_hydro_b"/>
</dbReference>
<dbReference type="Pfam" id="PF00128">
    <property type="entry name" value="Alpha-amylase"/>
    <property type="match status" value="1"/>
</dbReference>
<evidence type="ECO:0000313" key="6">
    <source>
        <dbReference type="EMBL" id="MEO1770956.1"/>
    </source>
</evidence>
<dbReference type="EC" id="3.2.1.1" evidence="4"/>
<evidence type="ECO:0000256" key="4">
    <source>
        <dbReference type="RuleBase" id="RU361134"/>
    </source>
</evidence>
<evidence type="ECO:0000313" key="7">
    <source>
        <dbReference type="Proteomes" id="UP000664357"/>
    </source>
</evidence>
<proteinExistence type="inferred from homology"/>
<dbReference type="EMBL" id="JAFREL020000002">
    <property type="protein sequence ID" value="MEO1770956.1"/>
    <property type="molecule type" value="Genomic_DNA"/>
</dbReference>
<dbReference type="Proteomes" id="UP000664357">
    <property type="component" value="Unassembled WGS sequence"/>
</dbReference>
<organism evidence="6 7">
    <name type="scientific">Candidatus Enterococcus ferrettii</name>
    <dbReference type="NCBI Taxonomy" id="2815324"/>
    <lineage>
        <taxon>Bacteria</taxon>
        <taxon>Bacillati</taxon>
        <taxon>Bacillota</taxon>
        <taxon>Bacilli</taxon>
        <taxon>Lactobacillales</taxon>
        <taxon>Enterococcaceae</taxon>
        <taxon>Enterococcus</taxon>
    </lineage>
</organism>
<dbReference type="PRINTS" id="PR00110">
    <property type="entry name" value="ALPHAAMYLASE"/>
</dbReference>
<dbReference type="Gene3D" id="3.20.20.80">
    <property type="entry name" value="Glycosidases"/>
    <property type="match status" value="1"/>
</dbReference>
<dbReference type="SUPFAM" id="SSF51011">
    <property type="entry name" value="Glycosyl hydrolase domain"/>
    <property type="match status" value="1"/>
</dbReference>
<accession>A0ABV0EQP6</accession>
<dbReference type="SUPFAM" id="SSF51445">
    <property type="entry name" value="(Trans)glycosidases"/>
    <property type="match status" value="1"/>
</dbReference>
<protein>
    <recommendedName>
        <fullName evidence="4">Alpha-amylase</fullName>
        <ecNumber evidence="4">3.2.1.1</ecNumber>
    </recommendedName>
</protein>
<keyword evidence="7" id="KW-1185">Reference proteome</keyword>
<comment type="catalytic activity">
    <reaction evidence="4">
        <text>Endohydrolysis of (1-&gt;4)-alpha-D-glucosidic linkages in polysaccharides containing three or more (1-&gt;4)-alpha-linked D-glucose units.</text>
        <dbReference type="EC" id="3.2.1.1"/>
    </reaction>
</comment>
<dbReference type="CDD" id="cd11333">
    <property type="entry name" value="AmyAc_SI_OligoGlu_DGase"/>
    <property type="match status" value="1"/>
</dbReference>
<keyword evidence="2 4" id="KW-0326">Glycosidase</keyword>
<evidence type="ECO:0000256" key="3">
    <source>
        <dbReference type="RuleBase" id="RU003615"/>
    </source>
</evidence>
<keyword evidence="4" id="KW-0378">Hydrolase</keyword>
<keyword evidence="4" id="KW-0119">Carbohydrate metabolism</keyword>
<gene>
    <name evidence="6" type="ORF">JZO67_002929</name>
</gene>
<comment type="similarity">
    <text evidence="1 3">Belongs to the glycosyl hydrolase 13 family.</text>
</comment>
<dbReference type="InterPro" id="IPR045857">
    <property type="entry name" value="O16G_dom_2"/>
</dbReference>
<dbReference type="PANTHER" id="PTHR10357:SF179">
    <property type="entry name" value="NEUTRAL AND BASIC AMINO ACID TRANSPORT PROTEIN RBAT"/>
    <property type="match status" value="1"/>
</dbReference>
<evidence type="ECO:0000259" key="5">
    <source>
        <dbReference type="SMART" id="SM00642"/>
    </source>
</evidence>
<dbReference type="Gene3D" id="2.60.40.1180">
    <property type="entry name" value="Golgi alpha-mannosidase II"/>
    <property type="match status" value="1"/>
</dbReference>
<dbReference type="InterPro" id="IPR017853">
    <property type="entry name" value="GH"/>
</dbReference>
<comment type="caution">
    <text evidence="6">The sequence shown here is derived from an EMBL/GenBank/DDBJ whole genome shotgun (WGS) entry which is preliminary data.</text>
</comment>
<dbReference type="Gene3D" id="3.90.400.10">
    <property type="entry name" value="Oligo-1,6-glucosidase, Domain 2"/>
    <property type="match status" value="1"/>
</dbReference>
<name>A0ABV0EQP6_9ENTE</name>
<feature type="domain" description="Glycosyl hydrolase family 13 catalytic" evidence="5">
    <location>
        <begin position="25"/>
        <end position="430"/>
    </location>
</feature>
<dbReference type="InterPro" id="IPR006047">
    <property type="entry name" value="GH13_cat_dom"/>
</dbReference>
<dbReference type="SMART" id="SM00642">
    <property type="entry name" value="Aamy"/>
    <property type="match status" value="1"/>
</dbReference>
<reference evidence="6 7" key="1">
    <citation type="submission" date="2024-02" db="EMBL/GenBank/DDBJ databases">
        <title>The Genome Sequence of Enterococcus sp. DIV0159.</title>
        <authorList>
            <person name="Earl A."/>
            <person name="Manson A."/>
            <person name="Gilmore M."/>
            <person name="Sanders J."/>
            <person name="Shea T."/>
            <person name="Howe W."/>
            <person name="Livny J."/>
            <person name="Cuomo C."/>
            <person name="Neafsey D."/>
            <person name="Birren B."/>
        </authorList>
    </citation>
    <scope>NUCLEOTIDE SEQUENCE [LARGE SCALE GENOMIC DNA]</scope>
    <source>
        <strain evidence="6 7">665A</strain>
    </source>
</reference>